<sequence>MSVNYISNKNRTLFGVVVSTIILIFASQCSPTDSSSKSLDTLKQAIGDREYYLDRKLNQIDSVRKELQSSTEAVEQFDACRTLYHMYYDLQIDTALEYAEHMRSLSERILKSHPAYLKESLLLTARVYAYTGMYKECAELLEEHFFKKELSEDLKRLYFVAQMELYKGLADQAISERELKAYENIIEASRDSLMAIIPKNSVWYLIHLSNKIKVEGDYNQAMEILYKAYHQLTTEDRDMAHVAFYMSDLYRLKGNVEKERQYLVISSITDVKHAVKEYVSLWKLAEILYNEGNIEVAYKFIEISLQDAIYSGAYRWTQYIIKIMPSIYASYNAKILQQKNTISSAFFVIVCLLGCSVFLSIYIVRQYRKLDRAKGQLSRMNDDLMEMNEELNALSDKLHLTNTELETTNNQLRFVNSELVSTNILKETYLSKFIDLCSDYIDKLDEYRGSLKRLLKGGKLDKIEKELQSTKYIENEHKVFLANFDETFLNLYPNFVSEFNGLFAEEDQQKIKQNELLTTELRVFALIRLGITDSYKIAKFLRCSITTIYTYRSKMKNKSNYPHSFEERIKEYRKHKQWGASTL</sequence>
<dbReference type="EMBL" id="JACNYK010000001">
    <property type="protein sequence ID" value="MBD1425027.1"/>
    <property type="molecule type" value="Genomic_DNA"/>
</dbReference>
<organism evidence="4 5">
    <name type="scientific">Sphingobacterium arenae</name>
    <dbReference type="NCBI Taxonomy" id="1280598"/>
    <lineage>
        <taxon>Bacteria</taxon>
        <taxon>Pseudomonadati</taxon>
        <taxon>Bacteroidota</taxon>
        <taxon>Sphingobacteriia</taxon>
        <taxon>Sphingobacteriales</taxon>
        <taxon>Sphingobacteriaceae</taxon>
        <taxon>Sphingobacterium</taxon>
    </lineage>
</organism>
<feature type="coiled-coil region" evidence="1">
    <location>
        <begin position="370"/>
        <end position="411"/>
    </location>
</feature>
<dbReference type="Pfam" id="PF19904">
    <property type="entry name" value="DUF6377"/>
    <property type="match status" value="1"/>
</dbReference>
<accession>A0ABR7Y145</accession>
<proteinExistence type="predicted"/>
<protein>
    <recommendedName>
        <fullName evidence="3">DUF6377 domain-containing protein</fullName>
    </recommendedName>
</protein>
<evidence type="ECO:0000259" key="3">
    <source>
        <dbReference type="Pfam" id="PF19904"/>
    </source>
</evidence>
<evidence type="ECO:0000256" key="2">
    <source>
        <dbReference type="SAM" id="Phobius"/>
    </source>
</evidence>
<feature type="transmembrane region" description="Helical" evidence="2">
    <location>
        <begin position="344"/>
        <end position="364"/>
    </location>
</feature>
<dbReference type="RefSeq" id="WP_190308115.1">
    <property type="nucleotide sequence ID" value="NZ_JACNYK010000001.1"/>
</dbReference>
<dbReference type="InterPro" id="IPR045957">
    <property type="entry name" value="DUF6377"/>
</dbReference>
<keyword evidence="1" id="KW-0175">Coiled coil</keyword>
<name>A0ABR7Y145_9SPHI</name>
<keyword evidence="2" id="KW-0812">Transmembrane</keyword>
<evidence type="ECO:0000256" key="1">
    <source>
        <dbReference type="SAM" id="Coils"/>
    </source>
</evidence>
<keyword evidence="2" id="KW-1133">Transmembrane helix</keyword>
<dbReference type="Proteomes" id="UP000606494">
    <property type="component" value="Unassembled WGS sequence"/>
</dbReference>
<evidence type="ECO:0000313" key="4">
    <source>
        <dbReference type="EMBL" id="MBD1425027.1"/>
    </source>
</evidence>
<evidence type="ECO:0000313" key="5">
    <source>
        <dbReference type="Proteomes" id="UP000606494"/>
    </source>
</evidence>
<gene>
    <name evidence="4" type="ORF">H8B17_05470</name>
</gene>
<keyword evidence="5" id="KW-1185">Reference proteome</keyword>
<comment type="caution">
    <text evidence="4">The sequence shown here is derived from an EMBL/GenBank/DDBJ whole genome shotgun (WGS) entry which is preliminary data.</text>
</comment>
<reference evidence="4 5" key="1">
    <citation type="submission" date="2020-08" db="EMBL/GenBank/DDBJ databases">
        <title>Sphingobacterium sp. DN00404 isolated from aquaculture water.</title>
        <authorList>
            <person name="Zhang M."/>
        </authorList>
    </citation>
    <scope>NUCLEOTIDE SEQUENCE [LARGE SCALE GENOMIC DNA]</scope>
    <source>
        <strain evidence="4 5">KCTC 32294</strain>
    </source>
</reference>
<feature type="domain" description="DUF6377" evidence="3">
    <location>
        <begin position="270"/>
        <end position="538"/>
    </location>
</feature>
<keyword evidence="2" id="KW-0472">Membrane</keyword>